<feature type="domain" description="Ion transport" evidence="13">
    <location>
        <begin position="37"/>
        <end position="252"/>
    </location>
</feature>
<proteinExistence type="predicted"/>
<keyword evidence="10 12" id="KW-0472">Membrane</keyword>
<keyword evidence="8 12" id="KW-1133">Transmembrane helix</keyword>
<evidence type="ECO:0000256" key="9">
    <source>
        <dbReference type="ARBA" id="ARBA00023065"/>
    </source>
</evidence>
<accession>A1VLQ4</accession>
<keyword evidence="9" id="KW-0406">Ion transport</keyword>
<keyword evidence="11" id="KW-0407">Ion channel</keyword>
<feature type="transmembrane region" description="Helical" evidence="12">
    <location>
        <begin position="164"/>
        <end position="185"/>
    </location>
</feature>
<dbReference type="GO" id="GO:0005249">
    <property type="term" value="F:voltage-gated potassium channel activity"/>
    <property type="evidence" value="ECO:0007669"/>
    <property type="project" value="InterPro"/>
</dbReference>
<comment type="subcellular location">
    <subcellularLocation>
        <location evidence="1">Membrane</location>
        <topology evidence="1">Multi-pass membrane protein</topology>
    </subcellularLocation>
</comment>
<dbReference type="InterPro" id="IPR028325">
    <property type="entry name" value="VG_K_chnl"/>
</dbReference>
<evidence type="ECO:0000256" key="7">
    <source>
        <dbReference type="ARBA" id="ARBA00022958"/>
    </source>
</evidence>
<gene>
    <name evidence="14" type="ordered locus">Pnap_1267</name>
</gene>
<evidence type="ECO:0000313" key="15">
    <source>
        <dbReference type="Proteomes" id="UP000000644"/>
    </source>
</evidence>
<keyword evidence="6" id="KW-0851">Voltage-gated channel</keyword>
<evidence type="ECO:0000256" key="11">
    <source>
        <dbReference type="ARBA" id="ARBA00023303"/>
    </source>
</evidence>
<dbReference type="SUPFAM" id="SSF81324">
    <property type="entry name" value="Voltage-gated potassium channels"/>
    <property type="match status" value="1"/>
</dbReference>
<dbReference type="InterPro" id="IPR027359">
    <property type="entry name" value="Volt_channel_dom_sf"/>
</dbReference>
<dbReference type="RefSeq" id="WP_011800673.1">
    <property type="nucleotide sequence ID" value="NC_008781.1"/>
</dbReference>
<protein>
    <submittedName>
        <fullName evidence="14">Ion transport protein</fullName>
    </submittedName>
</protein>
<dbReference type="HOGENOM" id="CLU_011722_1_3_4"/>
<evidence type="ECO:0000256" key="8">
    <source>
        <dbReference type="ARBA" id="ARBA00022989"/>
    </source>
</evidence>
<name>A1VLQ4_POLNA</name>
<keyword evidence="15" id="KW-1185">Reference proteome</keyword>
<keyword evidence="4 12" id="KW-0812">Transmembrane</keyword>
<keyword evidence="7" id="KW-0630">Potassium</keyword>
<evidence type="ECO:0000256" key="4">
    <source>
        <dbReference type="ARBA" id="ARBA00022692"/>
    </source>
</evidence>
<dbReference type="GO" id="GO:0008076">
    <property type="term" value="C:voltage-gated potassium channel complex"/>
    <property type="evidence" value="ECO:0007669"/>
    <property type="project" value="InterPro"/>
</dbReference>
<dbReference type="GO" id="GO:0001508">
    <property type="term" value="P:action potential"/>
    <property type="evidence" value="ECO:0007669"/>
    <property type="project" value="TreeGrafter"/>
</dbReference>
<dbReference type="PRINTS" id="PR00169">
    <property type="entry name" value="KCHANNEL"/>
</dbReference>
<organism evidence="14 15">
    <name type="scientific">Polaromonas naphthalenivorans (strain CJ2)</name>
    <dbReference type="NCBI Taxonomy" id="365044"/>
    <lineage>
        <taxon>Bacteria</taxon>
        <taxon>Pseudomonadati</taxon>
        <taxon>Pseudomonadota</taxon>
        <taxon>Betaproteobacteria</taxon>
        <taxon>Burkholderiales</taxon>
        <taxon>Comamonadaceae</taxon>
        <taxon>Polaromonas</taxon>
    </lineage>
</organism>
<dbReference type="Pfam" id="PF00520">
    <property type="entry name" value="Ion_trans"/>
    <property type="match status" value="1"/>
</dbReference>
<dbReference type="eggNOG" id="COG2126">
    <property type="taxonomic scope" value="Bacteria"/>
</dbReference>
<evidence type="ECO:0000256" key="6">
    <source>
        <dbReference type="ARBA" id="ARBA00022882"/>
    </source>
</evidence>
<dbReference type="OrthoDB" id="9799090at2"/>
<keyword evidence="3" id="KW-0633">Potassium transport</keyword>
<feature type="transmembrane region" description="Helical" evidence="12">
    <location>
        <begin position="192"/>
        <end position="211"/>
    </location>
</feature>
<dbReference type="InterPro" id="IPR005821">
    <property type="entry name" value="Ion_trans_dom"/>
</dbReference>
<evidence type="ECO:0000256" key="12">
    <source>
        <dbReference type="SAM" id="Phobius"/>
    </source>
</evidence>
<evidence type="ECO:0000259" key="13">
    <source>
        <dbReference type="Pfam" id="PF00520"/>
    </source>
</evidence>
<dbReference type="KEGG" id="pna:Pnap_1267"/>
<dbReference type="Proteomes" id="UP000000644">
    <property type="component" value="Chromosome"/>
</dbReference>
<dbReference type="Gene3D" id="1.20.120.350">
    <property type="entry name" value="Voltage-gated potassium channels. Chain C"/>
    <property type="match status" value="1"/>
</dbReference>
<dbReference type="AlphaFoldDB" id="A1VLQ4"/>
<sequence length="305" mass="33886">MAPPDSNPPSSVPEKPLEGWRLRWYTVIFEADTRAGRLFDQALIGVILLSIAVVMADSVESVHRLHGRAFAVFEWIFTLLFTFEYIARLLSVRKPWRYATSFFGIIDLIALLPTYLALFVPELHALIDVRVLRLLRVFRIFKLTAYVAEYQSLGQALAASRRKIMVFLSAVLMMVLVMGTVMYVVEGRGNGFTSIPTSVYWAISTVTTVGFGDITPKTDLGRLVSSFMMLLGWGILAVPTGIVSAEMAAQRRMQLTQATTTRTCHECLTEGHAPDATYCLHCGARLPVYQQHELAPDAPAPGRAS</sequence>
<evidence type="ECO:0000256" key="1">
    <source>
        <dbReference type="ARBA" id="ARBA00004141"/>
    </source>
</evidence>
<evidence type="ECO:0000256" key="2">
    <source>
        <dbReference type="ARBA" id="ARBA00022448"/>
    </source>
</evidence>
<feature type="transmembrane region" description="Helical" evidence="12">
    <location>
        <begin position="68"/>
        <end position="86"/>
    </location>
</feature>
<evidence type="ECO:0000256" key="5">
    <source>
        <dbReference type="ARBA" id="ARBA00022826"/>
    </source>
</evidence>
<dbReference type="Gene3D" id="1.10.287.70">
    <property type="match status" value="1"/>
</dbReference>
<evidence type="ECO:0000313" key="14">
    <source>
        <dbReference type="EMBL" id="ABM36582.1"/>
    </source>
</evidence>
<feature type="transmembrane region" description="Helical" evidence="12">
    <location>
        <begin position="38"/>
        <end position="56"/>
    </location>
</feature>
<dbReference type="PANTHER" id="PTHR11537:SF254">
    <property type="entry name" value="POTASSIUM VOLTAGE-GATED CHANNEL PROTEIN SHAB"/>
    <property type="match status" value="1"/>
</dbReference>
<keyword evidence="5" id="KW-0631">Potassium channel</keyword>
<keyword evidence="2" id="KW-0813">Transport</keyword>
<feature type="transmembrane region" description="Helical" evidence="12">
    <location>
        <begin position="223"/>
        <end position="245"/>
    </location>
</feature>
<dbReference type="PANTHER" id="PTHR11537">
    <property type="entry name" value="VOLTAGE-GATED POTASSIUM CHANNEL"/>
    <property type="match status" value="1"/>
</dbReference>
<evidence type="ECO:0000256" key="10">
    <source>
        <dbReference type="ARBA" id="ARBA00023136"/>
    </source>
</evidence>
<dbReference type="STRING" id="365044.Pnap_1267"/>
<feature type="transmembrane region" description="Helical" evidence="12">
    <location>
        <begin position="98"/>
        <end position="120"/>
    </location>
</feature>
<evidence type="ECO:0000256" key="3">
    <source>
        <dbReference type="ARBA" id="ARBA00022538"/>
    </source>
</evidence>
<dbReference type="EMBL" id="CP000529">
    <property type="protein sequence ID" value="ABM36582.1"/>
    <property type="molecule type" value="Genomic_DNA"/>
</dbReference>
<reference evidence="15" key="1">
    <citation type="journal article" date="2009" name="Environ. Microbiol.">
        <title>The genome of Polaromonas naphthalenivorans strain CJ2, isolated from coal tar-contaminated sediment, reveals physiological and metabolic versatility and evolution through extensive horizontal gene transfer.</title>
        <authorList>
            <person name="Yagi J.M."/>
            <person name="Sims D."/>
            <person name="Brettin T."/>
            <person name="Bruce D."/>
            <person name="Madsen E.L."/>
        </authorList>
    </citation>
    <scope>NUCLEOTIDE SEQUENCE [LARGE SCALE GENOMIC DNA]</scope>
    <source>
        <strain evidence="15">CJ2</strain>
    </source>
</reference>